<evidence type="ECO:0000313" key="3">
    <source>
        <dbReference type="Proteomes" id="UP000192756"/>
    </source>
</evidence>
<protein>
    <submittedName>
        <fullName evidence="2">Uncharacterized protein</fullName>
    </submittedName>
</protein>
<evidence type="ECO:0000313" key="2">
    <source>
        <dbReference type="EMBL" id="SMC88946.1"/>
    </source>
</evidence>
<proteinExistence type="predicted"/>
<feature type="coiled-coil region" evidence="1">
    <location>
        <begin position="63"/>
        <end position="106"/>
    </location>
</feature>
<dbReference type="STRING" id="151894.SAMN04488524_3262"/>
<organism evidence="2 3">
    <name type="scientific">Pedobacter africanus</name>
    <dbReference type="NCBI Taxonomy" id="151894"/>
    <lineage>
        <taxon>Bacteria</taxon>
        <taxon>Pseudomonadati</taxon>
        <taxon>Bacteroidota</taxon>
        <taxon>Sphingobacteriia</taxon>
        <taxon>Sphingobacteriales</taxon>
        <taxon>Sphingobacteriaceae</taxon>
        <taxon>Pedobacter</taxon>
    </lineage>
</organism>
<dbReference type="AlphaFoldDB" id="A0A1W2CVF2"/>
<feature type="coiled-coil region" evidence="1">
    <location>
        <begin position="2"/>
        <end position="29"/>
    </location>
</feature>
<accession>A0A1W2CVF2</accession>
<dbReference type="EMBL" id="FWXT01000002">
    <property type="protein sequence ID" value="SMC88946.1"/>
    <property type="molecule type" value="Genomic_DNA"/>
</dbReference>
<name>A0A1W2CVF2_9SPHI</name>
<dbReference type="Proteomes" id="UP000192756">
    <property type="component" value="Unassembled WGS sequence"/>
</dbReference>
<sequence length="230" mass="27030">MKSDLEELIEACENEKAELEKQISEYASEGDYLYAYHHQKGLKKLNGMLDVLKGLQNPLYKSITEEERRMSNIKKQMDRARLMGVGAFWENMIKESETRIQNLKREAVKPGYDSQEVDEALFSLANGTVKGFKLYFKTSPDVFVSFKLTDQDIDVMLQYDAAAYEEYGNTFRKTNQFKNLGFQLEGDHWIYHYPVNKFKDALEIKTMLARLIYDVFYYDSRYDVARIVYD</sequence>
<keyword evidence="1" id="KW-0175">Coiled coil</keyword>
<dbReference type="OrthoDB" id="661307at2"/>
<dbReference type="RefSeq" id="WP_084240054.1">
    <property type="nucleotide sequence ID" value="NZ_FWXT01000002.1"/>
</dbReference>
<evidence type="ECO:0000256" key="1">
    <source>
        <dbReference type="SAM" id="Coils"/>
    </source>
</evidence>
<keyword evidence="3" id="KW-1185">Reference proteome</keyword>
<gene>
    <name evidence="2" type="ORF">SAMN04488524_3262</name>
</gene>
<reference evidence="3" key="1">
    <citation type="submission" date="2017-04" db="EMBL/GenBank/DDBJ databases">
        <authorList>
            <person name="Varghese N."/>
            <person name="Submissions S."/>
        </authorList>
    </citation>
    <scope>NUCLEOTIDE SEQUENCE [LARGE SCALE GENOMIC DNA]</scope>
    <source>
        <strain evidence="3">DSM 12126</strain>
    </source>
</reference>